<evidence type="ECO:0000256" key="2">
    <source>
        <dbReference type="ARBA" id="ARBA00022741"/>
    </source>
</evidence>
<keyword evidence="2" id="KW-0547">Nucleotide-binding</keyword>
<dbReference type="Gene3D" id="3.40.50.300">
    <property type="entry name" value="P-loop containing nucleotide triphosphate hydrolases"/>
    <property type="match status" value="1"/>
</dbReference>
<dbReference type="SUPFAM" id="SSF52540">
    <property type="entry name" value="P-loop containing nucleoside triphosphate hydrolases"/>
    <property type="match status" value="1"/>
</dbReference>
<reference evidence="5 6" key="1">
    <citation type="submission" date="2016-10" db="EMBL/GenBank/DDBJ databases">
        <authorList>
            <person name="de Groot N.N."/>
        </authorList>
    </citation>
    <scope>NUCLEOTIDE SEQUENCE [LARGE SCALE GENOMIC DNA]</scope>
    <source>
        <strain evidence="5 6">DSM 9990</strain>
    </source>
</reference>
<keyword evidence="1" id="KW-0813">Transport</keyword>
<dbReference type="GO" id="GO:0015188">
    <property type="term" value="F:L-isoleucine transmembrane transporter activity"/>
    <property type="evidence" value="ECO:0007669"/>
    <property type="project" value="TreeGrafter"/>
</dbReference>
<dbReference type="InterPro" id="IPR003593">
    <property type="entry name" value="AAA+_ATPase"/>
</dbReference>
<protein>
    <submittedName>
        <fullName evidence="5">Amino acid/amide ABC transporter ATP-binding protein 1, HAAT family (TC 3.A.1.4.-)</fullName>
    </submittedName>
</protein>
<dbReference type="GO" id="GO:0005524">
    <property type="term" value="F:ATP binding"/>
    <property type="evidence" value="ECO:0007669"/>
    <property type="project" value="UniProtKB-KW"/>
</dbReference>
<dbReference type="GO" id="GO:1903806">
    <property type="term" value="P:L-isoleucine import across plasma membrane"/>
    <property type="evidence" value="ECO:0007669"/>
    <property type="project" value="TreeGrafter"/>
</dbReference>
<dbReference type="AlphaFoldDB" id="A0A1I4UBE5"/>
<dbReference type="SMART" id="SM00382">
    <property type="entry name" value="AAA"/>
    <property type="match status" value="1"/>
</dbReference>
<evidence type="ECO:0000256" key="3">
    <source>
        <dbReference type="ARBA" id="ARBA00022840"/>
    </source>
</evidence>
<organism evidence="5 6">
    <name type="scientific">Thermodesulforhabdus norvegica</name>
    <dbReference type="NCBI Taxonomy" id="39841"/>
    <lineage>
        <taxon>Bacteria</taxon>
        <taxon>Pseudomonadati</taxon>
        <taxon>Thermodesulfobacteriota</taxon>
        <taxon>Syntrophobacteria</taxon>
        <taxon>Syntrophobacterales</taxon>
        <taxon>Thermodesulforhabdaceae</taxon>
        <taxon>Thermodesulforhabdus</taxon>
    </lineage>
</organism>
<dbReference type="GO" id="GO:0005886">
    <property type="term" value="C:plasma membrane"/>
    <property type="evidence" value="ECO:0007669"/>
    <property type="project" value="TreeGrafter"/>
</dbReference>
<keyword evidence="3 5" id="KW-0067">ATP-binding</keyword>
<dbReference type="GO" id="GO:0042941">
    <property type="term" value="P:D-alanine transmembrane transport"/>
    <property type="evidence" value="ECO:0007669"/>
    <property type="project" value="TreeGrafter"/>
</dbReference>
<dbReference type="GO" id="GO:1903805">
    <property type="term" value="P:L-valine import across plasma membrane"/>
    <property type="evidence" value="ECO:0007669"/>
    <property type="project" value="TreeGrafter"/>
</dbReference>
<dbReference type="GO" id="GO:0005304">
    <property type="term" value="F:L-valine transmembrane transporter activity"/>
    <property type="evidence" value="ECO:0007669"/>
    <property type="project" value="TreeGrafter"/>
</dbReference>
<dbReference type="InterPro" id="IPR027417">
    <property type="entry name" value="P-loop_NTPase"/>
</dbReference>
<feature type="domain" description="ABC transporter" evidence="4">
    <location>
        <begin position="9"/>
        <end position="257"/>
    </location>
</feature>
<sequence>MNGGNSVFFEARELTMRFGGLVAVNNFSLTLKGGELMGLIGPNGAGKTTVFNMITGMLVPTSGRIIWQDEDITGYPPYRITAKGIARTFQNIRLFNDLTVIDNVMVSYHHRLRSSFWHAILGLRKYRAEEEQMREEAMEILREVGLAHLAGEKAGALPYGQQRRLEIARALATSPKLLLLDEPAAGMNPQETMELAQFVRKIRDRFNLTIFLIEHDMKFVMGLCERIKVLDYGNTIAEGTPEEIQNNPEVIKAYLGEPKHAARR</sequence>
<proteinExistence type="predicted"/>
<dbReference type="FunFam" id="3.40.50.300:FF:000421">
    <property type="entry name" value="Branched-chain amino acid ABC transporter ATP-binding protein"/>
    <property type="match status" value="1"/>
</dbReference>
<dbReference type="Pfam" id="PF00005">
    <property type="entry name" value="ABC_tran"/>
    <property type="match status" value="1"/>
</dbReference>
<dbReference type="Proteomes" id="UP000199611">
    <property type="component" value="Unassembled WGS sequence"/>
</dbReference>
<dbReference type="PROSITE" id="PS50893">
    <property type="entry name" value="ABC_TRANSPORTER_2"/>
    <property type="match status" value="1"/>
</dbReference>
<dbReference type="InterPro" id="IPR003439">
    <property type="entry name" value="ABC_transporter-like_ATP-bd"/>
</dbReference>
<accession>A0A1I4UBE5</accession>
<dbReference type="GO" id="GO:0015192">
    <property type="term" value="F:L-phenylalanine transmembrane transporter activity"/>
    <property type="evidence" value="ECO:0007669"/>
    <property type="project" value="TreeGrafter"/>
</dbReference>
<dbReference type="PANTHER" id="PTHR45772">
    <property type="entry name" value="CONSERVED COMPONENT OF ABC TRANSPORTER FOR NATURAL AMINO ACIDS-RELATED"/>
    <property type="match status" value="1"/>
</dbReference>
<dbReference type="PANTHER" id="PTHR45772:SF7">
    <property type="entry name" value="AMINO ACID ABC TRANSPORTER ATP-BINDING PROTEIN"/>
    <property type="match status" value="1"/>
</dbReference>
<dbReference type="STRING" id="39841.SAMN05660836_01763"/>
<evidence type="ECO:0000259" key="4">
    <source>
        <dbReference type="PROSITE" id="PS50893"/>
    </source>
</evidence>
<evidence type="ECO:0000256" key="1">
    <source>
        <dbReference type="ARBA" id="ARBA00022448"/>
    </source>
</evidence>
<dbReference type="OrthoDB" id="9809450at2"/>
<keyword evidence="6" id="KW-1185">Reference proteome</keyword>
<evidence type="ECO:0000313" key="5">
    <source>
        <dbReference type="EMBL" id="SFM86292.1"/>
    </source>
</evidence>
<evidence type="ECO:0000313" key="6">
    <source>
        <dbReference type="Proteomes" id="UP000199611"/>
    </source>
</evidence>
<dbReference type="InterPro" id="IPR051120">
    <property type="entry name" value="ABC_AA/LPS_Transport"/>
</dbReference>
<name>A0A1I4UBE5_9BACT</name>
<dbReference type="RefSeq" id="WP_093395091.1">
    <property type="nucleotide sequence ID" value="NZ_FOUU01000005.1"/>
</dbReference>
<dbReference type="Pfam" id="PF12399">
    <property type="entry name" value="BCA_ABC_TP_C"/>
    <property type="match status" value="1"/>
</dbReference>
<dbReference type="GO" id="GO:0015808">
    <property type="term" value="P:L-alanine transport"/>
    <property type="evidence" value="ECO:0007669"/>
    <property type="project" value="TreeGrafter"/>
</dbReference>
<dbReference type="GO" id="GO:0016887">
    <property type="term" value="F:ATP hydrolysis activity"/>
    <property type="evidence" value="ECO:0007669"/>
    <property type="project" value="InterPro"/>
</dbReference>
<dbReference type="CDD" id="cd03219">
    <property type="entry name" value="ABC_Mj1267_LivG_branched"/>
    <property type="match status" value="1"/>
</dbReference>
<gene>
    <name evidence="5" type="ORF">SAMN05660836_01763</name>
</gene>
<dbReference type="InterPro" id="IPR032823">
    <property type="entry name" value="BCA_ABC_TP_C"/>
</dbReference>
<dbReference type="EMBL" id="FOUU01000005">
    <property type="protein sequence ID" value="SFM86292.1"/>
    <property type="molecule type" value="Genomic_DNA"/>
</dbReference>